<dbReference type="SUPFAM" id="SSF53383">
    <property type="entry name" value="PLP-dependent transferases"/>
    <property type="match status" value="1"/>
</dbReference>
<dbReference type="PANTHER" id="PTHR46577:SF1">
    <property type="entry name" value="HTH-TYPE TRANSCRIPTIONAL REGULATORY PROTEIN GABR"/>
    <property type="match status" value="1"/>
</dbReference>
<evidence type="ECO:0000313" key="7">
    <source>
        <dbReference type="EMBL" id="VVE58239.1"/>
    </source>
</evidence>
<dbReference type="InterPro" id="IPR000524">
    <property type="entry name" value="Tscrpt_reg_HTH_GntR"/>
</dbReference>
<dbReference type="Pfam" id="PF00392">
    <property type="entry name" value="GntR"/>
    <property type="match status" value="1"/>
</dbReference>
<dbReference type="SMART" id="SM00345">
    <property type="entry name" value="HTH_GNTR"/>
    <property type="match status" value="1"/>
</dbReference>
<evidence type="ECO:0000256" key="1">
    <source>
        <dbReference type="ARBA" id="ARBA00005384"/>
    </source>
</evidence>
<dbReference type="PANTHER" id="PTHR46577">
    <property type="entry name" value="HTH-TYPE TRANSCRIPTIONAL REGULATORY PROTEIN GABR"/>
    <property type="match status" value="1"/>
</dbReference>
<evidence type="ECO:0000256" key="3">
    <source>
        <dbReference type="ARBA" id="ARBA00023015"/>
    </source>
</evidence>
<dbReference type="PROSITE" id="PS50949">
    <property type="entry name" value="HTH_GNTR"/>
    <property type="match status" value="1"/>
</dbReference>
<proteinExistence type="inferred from homology"/>
<dbReference type="InterPro" id="IPR051446">
    <property type="entry name" value="HTH_trans_reg/aminotransferase"/>
</dbReference>
<dbReference type="CDD" id="cd07377">
    <property type="entry name" value="WHTH_GntR"/>
    <property type="match status" value="1"/>
</dbReference>
<dbReference type="Proteomes" id="UP000343335">
    <property type="component" value="Unassembled WGS sequence"/>
</dbReference>
<dbReference type="GO" id="GO:0030170">
    <property type="term" value="F:pyridoxal phosphate binding"/>
    <property type="evidence" value="ECO:0007669"/>
    <property type="project" value="InterPro"/>
</dbReference>
<evidence type="ECO:0000256" key="2">
    <source>
        <dbReference type="ARBA" id="ARBA00022898"/>
    </source>
</evidence>
<evidence type="ECO:0000313" key="8">
    <source>
        <dbReference type="Proteomes" id="UP000343335"/>
    </source>
</evidence>
<keyword evidence="2" id="KW-0663">Pyridoxal phosphate</keyword>
<gene>
    <name evidence="7" type="ORF">PCO31010_05307</name>
</gene>
<feature type="domain" description="HTH gntR-type" evidence="6">
    <location>
        <begin position="74"/>
        <end position="142"/>
    </location>
</feature>
<protein>
    <submittedName>
        <fullName evidence="7">GntR family transcriptional regulator</fullName>
    </submittedName>
</protein>
<dbReference type="Pfam" id="PF00155">
    <property type="entry name" value="Aminotran_1_2"/>
    <property type="match status" value="1"/>
</dbReference>
<dbReference type="Gene3D" id="1.10.10.10">
    <property type="entry name" value="Winged helix-like DNA-binding domain superfamily/Winged helix DNA-binding domain"/>
    <property type="match status" value="1"/>
</dbReference>
<keyword evidence="4" id="KW-0238">DNA-binding</keyword>
<dbReference type="InterPro" id="IPR036388">
    <property type="entry name" value="WH-like_DNA-bd_sf"/>
</dbReference>
<dbReference type="InterPro" id="IPR015421">
    <property type="entry name" value="PyrdxlP-dep_Trfase_major"/>
</dbReference>
<comment type="similarity">
    <text evidence="1">In the C-terminal section; belongs to the class-I pyridoxal-phosphate-dependent aminotransferase family.</text>
</comment>
<name>A0A5E4ZAH2_9BURK</name>
<dbReference type="InterPro" id="IPR015424">
    <property type="entry name" value="PyrdxlP-dep_Trfase"/>
</dbReference>
<dbReference type="InterPro" id="IPR036390">
    <property type="entry name" value="WH_DNA-bd_sf"/>
</dbReference>
<dbReference type="InterPro" id="IPR004839">
    <property type="entry name" value="Aminotransferase_I/II_large"/>
</dbReference>
<sequence>MVFVTTDHAAAGTASRCVSPSQIQDLRLTCMQTTLHTKLIYVRISIHNTDIAMDTSHDTLRATFWKPALTAGKGPRYLRLASFIEQSVADGRLRPGDRLPAQRELASWLGIDFTTVTRAYNRARDRSAIEGRGPLGTFVSKPRVALDQVLDLGMNIPPAPAGQFLGELLQKGIDEVLRHTDASMLMAYQLGDGGVADRQAGTLWLAPMLGTLDPTDVLVCPGAQATLAALLLTETERDETVLCEPIVYPGVRSAARSLGRRLEGVAADADGMLPDALAAAARQHRARLVYLNPTLQNPTTRTMPERRRKELLAVADKLDLTLIEDDPYWRLMPDAPPPLARLSPHRVHYVSTLSKCLTPGLRTAYVRLADGRKRDVFLSTLHSFALMAPPLMAGLATQWIHDGTADRLMDGVKEAAAQRQAIAAEILGDANAPSIQGIHLWHELPAPWTARELTMAARAEGLAVTPADAFCLSPDAPNAIRISLGGVRDPERLASALKRLRSLLREAPPSLRAAIV</sequence>
<dbReference type="Gene3D" id="3.40.640.10">
    <property type="entry name" value="Type I PLP-dependent aspartate aminotransferase-like (Major domain)"/>
    <property type="match status" value="1"/>
</dbReference>
<reference evidence="7 8" key="1">
    <citation type="submission" date="2019-08" db="EMBL/GenBank/DDBJ databases">
        <authorList>
            <person name="Peeters C."/>
        </authorList>
    </citation>
    <scope>NUCLEOTIDE SEQUENCE [LARGE SCALE GENOMIC DNA]</scope>
    <source>
        <strain evidence="7 8">LMG 31010</strain>
    </source>
</reference>
<dbReference type="GO" id="GO:0003700">
    <property type="term" value="F:DNA-binding transcription factor activity"/>
    <property type="evidence" value="ECO:0007669"/>
    <property type="project" value="InterPro"/>
</dbReference>
<evidence type="ECO:0000256" key="4">
    <source>
        <dbReference type="ARBA" id="ARBA00023125"/>
    </source>
</evidence>
<evidence type="ECO:0000259" key="6">
    <source>
        <dbReference type="PROSITE" id="PS50949"/>
    </source>
</evidence>
<dbReference type="AlphaFoldDB" id="A0A5E4ZAH2"/>
<keyword evidence="5" id="KW-0804">Transcription</keyword>
<dbReference type="SUPFAM" id="SSF46785">
    <property type="entry name" value="Winged helix' DNA-binding domain"/>
    <property type="match status" value="1"/>
</dbReference>
<dbReference type="EMBL" id="CABPSA010000016">
    <property type="protein sequence ID" value="VVE58239.1"/>
    <property type="molecule type" value="Genomic_DNA"/>
</dbReference>
<keyword evidence="3" id="KW-0805">Transcription regulation</keyword>
<organism evidence="7 8">
    <name type="scientific">Pandoraea commovens</name>
    <dbReference type="NCBI Taxonomy" id="2508289"/>
    <lineage>
        <taxon>Bacteria</taxon>
        <taxon>Pseudomonadati</taxon>
        <taxon>Pseudomonadota</taxon>
        <taxon>Betaproteobacteria</taxon>
        <taxon>Burkholderiales</taxon>
        <taxon>Burkholderiaceae</taxon>
        <taxon>Pandoraea</taxon>
    </lineage>
</organism>
<evidence type="ECO:0000256" key="5">
    <source>
        <dbReference type="ARBA" id="ARBA00023163"/>
    </source>
</evidence>
<dbReference type="CDD" id="cd00609">
    <property type="entry name" value="AAT_like"/>
    <property type="match status" value="1"/>
</dbReference>
<accession>A0A5E4ZAH2</accession>
<dbReference type="GO" id="GO:0003677">
    <property type="term" value="F:DNA binding"/>
    <property type="evidence" value="ECO:0007669"/>
    <property type="project" value="UniProtKB-KW"/>
</dbReference>